<dbReference type="Proteomes" id="UP000006428">
    <property type="component" value="Unassembled WGS sequence"/>
</dbReference>
<accession>A0ABN0E049</accession>
<comment type="caution">
    <text evidence="2">The sequence shown here is derived from an EMBL/GenBank/DDBJ whole genome shotgun (WGS) entry which is preliminary data.</text>
</comment>
<proteinExistence type="predicted"/>
<keyword evidence="1" id="KW-0812">Transmembrane</keyword>
<name>A0ABN0E049_AERSS</name>
<evidence type="ECO:0000256" key="1">
    <source>
        <dbReference type="SAM" id="Phobius"/>
    </source>
</evidence>
<organism evidence="2 3">
    <name type="scientific">Aeromonas salmonicida subsp. salmonicida 01-B526</name>
    <dbReference type="NCBI Taxonomy" id="1076135"/>
    <lineage>
        <taxon>Bacteria</taxon>
        <taxon>Pseudomonadati</taxon>
        <taxon>Pseudomonadota</taxon>
        <taxon>Gammaproteobacteria</taxon>
        <taxon>Aeromonadales</taxon>
        <taxon>Aeromonadaceae</taxon>
        <taxon>Aeromonas</taxon>
    </lineage>
</organism>
<reference evidence="2 3" key="1">
    <citation type="journal article" date="2012" name="Front. Microbiol.">
        <title>Draft Genome Sequence of the Virulent Strain 01-B526 of the Fish Pathogen Aeromonas salmonicida.</title>
        <authorList>
            <person name="Charette S.J."/>
            <person name="Brochu F."/>
            <person name="Boyle B."/>
            <person name="Filion G."/>
            <person name="Tanaka K.H."/>
            <person name="Derome N."/>
        </authorList>
    </citation>
    <scope>NUCLEOTIDE SEQUENCE [LARGE SCALE GENOMIC DNA]</scope>
    <source>
        <strain evidence="2 3">01-B526</strain>
    </source>
</reference>
<keyword evidence="3" id="KW-1185">Reference proteome</keyword>
<dbReference type="EMBL" id="AGVO01000044">
    <property type="protein sequence ID" value="EHI52417.1"/>
    <property type="molecule type" value="Genomic_DNA"/>
</dbReference>
<keyword evidence="1" id="KW-0472">Membrane</keyword>
<feature type="transmembrane region" description="Helical" evidence="1">
    <location>
        <begin position="41"/>
        <end position="60"/>
    </location>
</feature>
<sequence>MGNRRLSSQSITLRNTATQTDSFWRIAAIYMRQSGHIFGDGGILAQACLVVMGVGLPYYATGSERLFQGMLVFIIKR</sequence>
<gene>
    <name evidence="2" type="ORF">IYQ_11306</name>
</gene>
<evidence type="ECO:0000313" key="3">
    <source>
        <dbReference type="Proteomes" id="UP000006428"/>
    </source>
</evidence>
<evidence type="ECO:0000313" key="2">
    <source>
        <dbReference type="EMBL" id="EHI52417.1"/>
    </source>
</evidence>
<protein>
    <submittedName>
        <fullName evidence="2">Uncharacterized protein</fullName>
    </submittedName>
</protein>
<keyword evidence="1" id="KW-1133">Transmembrane helix</keyword>